<dbReference type="SUPFAM" id="SSF53335">
    <property type="entry name" value="S-adenosyl-L-methionine-dependent methyltransferases"/>
    <property type="match status" value="1"/>
</dbReference>
<dbReference type="GO" id="GO:0016740">
    <property type="term" value="F:transferase activity"/>
    <property type="evidence" value="ECO:0007669"/>
    <property type="project" value="UniProtKB-KW"/>
</dbReference>
<dbReference type="CDD" id="cd02440">
    <property type="entry name" value="AdoMet_MTases"/>
    <property type="match status" value="1"/>
</dbReference>
<dbReference type="Pfam" id="PF13649">
    <property type="entry name" value="Methyltransf_25"/>
    <property type="match status" value="1"/>
</dbReference>
<evidence type="ECO:0000256" key="1">
    <source>
        <dbReference type="ARBA" id="ARBA00022679"/>
    </source>
</evidence>
<accession>A0A6J4PNU1</accession>
<feature type="domain" description="Methyltransferase" evidence="3">
    <location>
        <begin position="60"/>
        <end position="155"/>
    </location>
</feature>
<evidence type="ECO:0000259" key="3">
    <source>
        <dbReference type="Pfam" id="PF13649"/>
    </source>
</evidence>
<dbReference type="PANTHER" id="PTHR43861">
    <property type="entry name" value="TRANS-ACONITATE 2-METHYLTRANSFERASE-RELATED"/>
    <property type="match status" value="1"/>
</dbReference>
<feature type="compositionally biased region" description="Basic and acidic residues" evidence="2">
    <location>
        <begin position="168"/>
        <end position="183"/>
    </location>
</feature>
<evidence type="ECO:0000313" key="4">
    <source>
        <dbReference type="EMBL" id="CAA9421485.1"/>
    </source>
</evidence>
<reference evidence="4" key="1">
    <citation type="submission" date="2020-02" db="EMBL/GenBank/DDBJ databases">
        <authorList>
            <person name="Meier V. D."/>
        </authorList>
    </citation>
    <scope>NUCLEOTIDE SEQUENCE</scope>
    <source>
        <strain evidence="4">AVDCRST_MAG03</strain>
    </source>
</reference>
<dbReference type="InterPro" id="IPR029063">
    <property type="entry name" value="SAM-dependent_MTases_sf"/>
</dbReference>
<dbReference type="EMBL" id="CADCUT010000156">
    <property type="protein sequence ID" value="CAA9421485.1"/>
    <property type="molecule type" value="Genomic_DNA"/>
</dbReference>
<protein>
    <recommendedName>
        <fullName evidence="3">Methyltransferase domain-containing protein</fullName>
    </recommendedName>
</protein>
<gene>
    <name evidence="4" type="ORF">AVDCRST_MAG03-2577</name>
</gene>
<keyword evidence="1" id="KW-0808">Transferase</keyword>
<sequence>MDGELLEGQLAYYKARAEEYDEWFLRQGRYDRGPEWNRRWFAELEEVHRELGRFGPTGRVLELACGTGLWTLDLARHAAGVTAVDASPEVLEINRARLRKAGHETSVRYVEADLFDWRPDAAYDTVFFGFWLSHVPPERFEAFWDLVRHALKPGGRVFFVDSVGPETPDERERRSRGPQDHTTTRWLNDGREFRIVKIFYDPATLERRLADLGWRLSVMRTKERHLLYGFGESLARTAP</sequence>
<dbReference type="AlphaFoldDB" id="A0A6J4PNU1"/>
<proteinExistence type="predicted"/>
<organism evidence="4">
    <name type="scientific">uncultured Rubrobacteraceae bacterium</name>
    <dbReference type="NCBI Taxonomy" id="349277"/>
    <lineage>
        <taxon>Bacteria</taxon>
        <taxon>Bacillati</taxon>
        <taxon>Actinomycetota</taxon>
        <taxon>Rubrobacteria</taxon>
        <taxon>Rubrobacterales</taxon>
        <taxon>Rubrobacteraceae</taxon>
        <taxon>environmental samples</taxon>
    </lineage>
</organism>
<feature type="region of interest" description="Disordered" evidence="2">
    <location>
        <begin position="162"/>
        <end position="183"/>
    </location>
</feature>
<dbReference type="Gene3D" id="3.40.50.150">
    <property type="entry name" value="Vaccinia Virus protein VP39"/>
    <property type="match status" value="1"/>
</dbReference>
<dbReference type="InterPro" id="IPR041698">
    <property type="entry name" value="Methyltransf_25"/>
</dbReference>
<name>A0A6J4PNU1_9ACTN</name>
<evidence type="ECO:0000256" key="2">
    <source>
        <dbReference type="SAM" id="MobiDB-lite"/>
    </source>
</evidence>